<keyword evidence="4 6" id="KW-1133">Transmembrane helix</keyword>
<gene>
    <name evidence="7" type="ORF">EDD54_2791</name>
</gene>
<dbReference type="RefSeq" id="WP_126540136.1">
    <property type="nucleotide sequence ID" value="NZ_BSPM01000002.1"/>
</dbReference>
<evidence type="ECO:0000256" key="4">
    <source>
        <dbReference type="ARBA" id="ARBA00022989"/>
    </source>
</evidence>
<feature type="transmembrane region" description="Helical" evidence="6">
    <location>
        <begin position="92"/>
        <end position="115"/>
    </location>
</feature>
<comment type="subcellular location">
    <subcellularLocation>
        <location evidence="1">Cell membrane</location>
        <topology evidence="1">Multi-pass membrane protein</topology>
    </subcellularLocation>
</comment>
<evidence type="ECO:0000256" key="5">
    <source>
        <dbReference type="ARBA" id="ARBA00023136"/>
    </source>
</evidence>
<keyword evidence="3 6" id="KW-0812">Transmembrane</keyword>
<reference evidence="7 8" key="1">
    <citation type="submission" date="2019-03" db="EMBL/GenBank/DDBJ databases">
        <title>Genomic Encyclopedia of Type Strains, Phase IV (KMG-IV): sequencing the most valuable type-strain genomes for metagenomic binning, comparative biology and taxonomic classification.</title>
        <authorList>
            <person name="Goeker M."/>
        </authorList>
    </citation>
    <scope>NUCLEOTIDE SEQUENCE [LARGE SCALE GENOMIC DNA]</scope>
    <source>
        <strain evidence="7 8">DSM 102969</strain>
    </source>
</reference>
<dbReference type="InterPro" id="IPR017039">
    <property type="entry name" value="Virul_fac_BrkB"/>
</dbReference>
<evidence type="ECO:0000256" key="6">
    <source>
        <dbReference type="SAM" id="Phobius"/>
    </source>
</evidence>
<proteinExistence type="predicted"/>
<evidence type="ECO:0000313" key="8">
    <source>
        <dbReference type="Proteomes" id="UP000294547"/>
    </source>
</evidence>
<dbReference type="PANTHER" id="PTHR30213">
    <property type="entry name" value="INNER MEMBRANE PROTEIN YHJD"/>
    <property type="match status" value="1"/>
</dbReference>
<feature type="transmembrane region" description="Helical" evidence="6">
    <location>
        <begin position="30"/>
        <end position="52"/>
    </location>
</feature>
<dbReference type="PANTHER" id="PTHR30213:SF0">
    <property type="entry name" value="UPF0761 MEMBRANE PROTEIN YIHY"/>
    <property type="match status" value="1"/>
</dbReference>
<dbReference type="EMBL" id="SNXY01000008">
    <property type="protein sequence ID" value="TDP84187.1"/>
    <property type="molecule type" value="Genomic_DNA"/>
</dbReference>
<dbReference type="PIRSF" id="PIRSF035875">
    <property type="entry name" value="RNase_BN"/>
    <property type="match status" value="1"/>
</dbReference>
<name>A0A4R6REK5_9HYPH</name>
<organism evidence="7 8">
    <name type="scientific">Oharaeibacter diazotrophicus</name>
    <dbReference type="NCBI Taxonomy" id="1920512"/>
    <lineage>
        <taxon>Bacteria</taxon>
        <taxon>Pseudomonadati</taxon>
        <taxon>Pseudomonadota</taxon>
        <taxon>Alphaproteobacteria</taxon>
        <taxon>Hyphomicrobiales</taxon>
        <taxon>Pleomorphomonadaceae</taxon>
        <taxon>Oharaeibacter</taxon>
    </lineage>
</organism>
<feature type="transmembrane region" description="Helical" evidence="6">
    <location>
        <begin position="243"/>
        <end position="270"/>
    </location>
</feature>
<evidence type="ECO:0000313" key="7">
    <source>
        <dbReference type="EMBL" id="TDP84187.1"/>
    </source>
</evidence>
<evidence type="ECO:0000256" key="3">
    <source>
        <dbReference type="ARBA" id="ARBA00022692"/>
    </source>
</evidence>
<dbReference type="Pfam" id="PF03631">
    <property type="entry name" value="Virul_fac_BrkB"/>
    <property type="match status" value="1"/>
</dbReference>
<dbReference type="GO" id="GO:0005886">
    <property type="term" value="C:plasma membrane"/>
    <property type="evidence" value="ECO:0007669"/>
    <property type="project" value="UniProtKB-SubCell"/>
</dbReference>
<keyword evidence="5 6" id="KW-0472">Membrane</keyword>
<keyword evidence="2" id="KW-1003">Cell membrane</keyword>
<dbReference type="Proteomes" id="UP000294547">
    <property type="component" value="Unassembled WGS sequence"/>
</dbReference>
<dbReference type="AlphaFoldDB" id="A0A4R6REK5"/>
<feature type="transmembrane region" description="Helical" evidence="6">
    <location>
        <begin position="211"/>
        <end position="231"/>
    </location>
</feature>
<evidence type="ECO:0000256" key="2">
    <source>
        <dbReference type="ARBA" id="ARBA00022475"/>
    </source>
</evidence>
<protein>
    <submittedName>
        <fullName evidence="7">Membrane protein</fullName>
    </submittedName>
</protein>
<comment type="caution">
    <text evidence="7">The sequence shown here is derived from an EMBL/GenBank/DDBJ whole genome shotgun (WGS) entry which is preliminary data.</text>
</comment>
<keyword evidence="8" id="KW-1185">Reference proteome</keyword>
<dbReference type="OrthoDB" id="7163777at2"/>
<accession>A0A4R6REK5</accession>
<sequence length="299" mass="32268">MKRLRRSFAIVWRAIDLFTATDGWAIASHVALTSLMAIFPFLIFLTAVAAFFDMSDLARTVVELLFESVPERVAGPIAAEVKNVLLIPRGDVLTFGVGLAVYFASSGVEALRVGLNRAYGCVEHRSFLLLRLESIVFVLLGTVVLLTLAFLVVLTPVIWNAVTRYAPQLHEFERSFDLVRYAVTVVVLGIGLVVAHLWIPAGRRRMRDVMPGVGLTLGAWIVGGVGFATYISNFANYASTYAGLAGVMTALVFLYLIAAILLFGASVNAAKIELRAEREMARQMAEAGAGATPSGGSPD</sequence>
<feature type="transmembrane region" description="Helical" evidence="6">
    <location>
        <begin position="179"/>
        <end position="199"/>
    </location>
</feature>
<feature type="transmembrane region" description="Helical" evidence="6">
    <location>
        <begin position="135"/>
        <end position="159"/>
    </location>
</feature>
<dbReference type="NCBIfam" id="TIGR00765">
    <property type="entry name" value="yihY_not_rbn"/>
    <property type="match status" value="1"/>
</dbReference>
<evidence type="ECO:0000256" key="1">
    <source>
        <dbReference type="ARBA" id="ARBA00004651"/>
    </source>
</evidence>